<comment type="caution">
    <text evidence="1">The sequence shown here is derived from an EMBL/GenBank/DDBJ whole genome shotgun (WGS) entry which is preliminary data.</text>
</comment>
<accession>A0AAU9J5Y8</accession>
<protein>
    <submittedName>
        <fullName evidence="1">Uncharacterized protein</fullName>
    </submittedName>
</protein>
<proteinExistence type="predicted"/>
<name>A0AAU9J5Y8_9CILI</name>
<evidence type="ECO:0000313" key="1">
    <source>
        <dbReference type="EMBL" id="CAG9319727.1"/>
    </source>
</evidence>
<gene>
    <name evidence="1" type="ORF">BSTOLATCC_MIC24276</name>
</gene>
<dbReference type="AlphaFoldDB" id="A0AAU9J5Y8"/>
<reference evidence="1" key="1">
    <citation type="submission" date="2021-09" db="EMBL/GenBank/DDBJ databases">
        <authorList>
            <consortium name="AG Swart"/>
            <person name="Singh M."/>
            <person name="Singh A."/>
            <person name="Seah K."/>
            <person name="Emmerich C."/>
        </authorList>
    </citation>
    <scope>NUCLEOTIDE SEQUENCE</scope>
    <source>
        <strain evidence="1">ATCC30299</strain>
    </source>
</reference>
<sequence length="227" mass="26447">MRSKSMPRAFHRTLIEQAQTNLSNVPTDIFYRFMKELPYKLLPQSTSYNTKVPAYRRPPIQHCHIEKHYEKIAQSSPSFKKQMLLEARFHSKNNSLYEEDLPTEKRFCHSTTPEPRSMSVMREGTNTMIGKSNDVVLFALNQMKKEKENTSGLLKQCQEKFSDKISLDLTSLNKTFRRKHFFTDEYKKKAVFDYKSIQNKIQAIGKTKTGIKLCGSKRSIPLGIQNL</sequence>
<evidence type="ECO:0000313" key="2">
    <source>
        <dbReference type="Proteomes" id="UP001162131"/>
    </source>
</evidence>
<keyword evidence="2" id="KW-1185">Reference proteome</keyword>
<dbReference type="Proteomes" id="UP001162131">
    <property type="component" value="Unassembled WGS sequence"/>
</dbReference>
<organism evidence="1 2">
    <name type="scientific">Blepharisma stoltei</name>
    <dbReference type="NCBI Taxonomy" id="1481888"/>
    <lineage>
        <taxon>Eukaryota</taxon>
        <taxon>Sar</taxon>
        <taxon>Alveolata</taxon>
        <taxon>Ciliophora</taxon>
        <taxon>Postciliodesmatophora</taxon>
        <taxon>Heterotrichea</taxon>
        <taxon>Heterotrichida</taxon>
        <taxon>Blepharismidae</taxon>
        <taxon>Blepharisma</taxon>
    </lineage>
</organism>
<dbReference type="EMBL" id="CAJZBQ010000023">
    <property type="protein sequence ID" value="CAG9319727.1"/>
    <property type="molecule type" value="Genomic_DNA"/>
</dbReference>